<protein>
    <submittedName>
        <fullName evidence="1">Uncharacterized protein</fullName>
    </submittedName>
</protein>
<organism evidence="1 2">
    <name type="scientific">Neotoma lepida</name>
    <name type="common">Desert woodrat</name>
    <dbReference type="NCBI Taxonomy" id="56216"/>
    <lineage>
        <taxon>Eukaryota</taxon>
        <taxon>Metazoa</taxon>
        <taxon>Chordata</taxon>
        <taxon>Craniata</taxon>
        <taxon>Vertebrata</taxon>
        <taxon>Euteleostomi</taxon>
        <taxon>Mammalia</taxon>
        <taxon>Eutheria</taxon>
        <taxon>Euarchontoglires</taxon>
        <taxon>Glires</taxon>
        <taxon>Rodentia</taxon>
        <taxon>Myomorpha</taxon>
        <taxon>Muroidea</taxon>
        <taxon>Cricetidae</taxon>
        <taxon>Neotominae</taxon>
        <taxon>Neotoma</taxon>
    </lineage>
</organism>
<sequence>MALMENPLASKVLLDNTVPLTEAVKQRGLQNYLNVTMANLVLSYCELLKKFLNLNNYSANYTEIALQQVTFAMTNESSALLIRTFIEKGILKDLIYKAKPEDLFLKQYCNPKKI</sequence>
<evidence type="ECO:0000313" key="2">
    <source>
        <dbReference type="Proteomes" id="UP000092124"/>
    </source>
</evidence>
<gene>
    <name evidence="1" type="ORF">A6R68_24244</name>
</gene>
<proteinExistence type="predicted"/>
<dbReference type="InterPro" id="IPR036871">
    <property type="entry name" value="PX_dom_sf"/>
</dbReference>
<dbReference type="SUPFAM" id="SSF64268">
    <property type="entry name" value="PX domain"/>
    <property type="match status" value="1"/>
</dbReference>
<dbReference type="AlphaFoldDB" id="A0A1A6HU44"/>
<dbReference type="EMBL" id="LZPO01009553">
    <property type="protein sequence ID" value="OBS81766.1"/>
    <property type="molecule type" value="Genomic_DNA"/>
</dbReference>
<dbReference type="GO" id="GO:0035091">
    <property type="term" value="F:phosphatidylinositol binding"/>
    <property type="evidence" value="ECO:0007669"/>
    <property type="project" value="InterPro"/>
</dbReference>
<reference evidence="1 2" key="1">
    <citation type="submission" date="2016-06" db="EMBL/GenBank/DDBJ databases">
        <title>The Draft Genome Sequence and Annotation of the Desert Woodrat Neotoma lepida.</title>
        <authorList>
            <person name="Campbell M."/>
            <person name="Oakeson K.F."/>
            <person name="Yandell M."/>
            <person name="Halpert J.R."/>
            <person name="Dearing D."/>
        </authorList>
    </citation>
    <scope>NUCLEOTIDE SEQUENCE [LARGE SCALE GENOMIC DNA]</scope>
    <source>
        <strain evidence="1">417</strain>
        <tissue evidence="1">Liver</tissue>
    </source>
</reference>
<dbReference type="Proteomes" id="UP000092124">
    <property type="component" value="Unassembled WGS sequence"/>
</dbReference>
<dbReference type="OrthoDB" id="41200at2759"/>
<name>A0A1A6HU44_NEOLE</name>
<evidence type="ECO:0000313" key="1">
    <source>
        <dbReference type="EMBL" id="OBS81766.1"/>
    </source>
</evidence>
<keyword evidence="2" id="KW-1185">Reference proteome</keyword>
<comment type="caution">
    <text evidence="1">The sequence shown here is derived from an EMBL/GenBank/DDBJ whole genome shotgun (WGS) entry which is preliminary data.</text>
</comment>
<accession>A0A1A6HU44</accession>
<dbReference type="STRING" id="56216.A0A1A6HU44"/>